<feature type="chain" id="PRO_5002105144" evidence="1">
    <location>
        <begin position="18"/>
        <end position="182"/>
    </location>
</feature>
<keyword evidence="3" id="KW-1185">Reference proteome</keyword>
<name>A0A0B4GYG5_METGA</name>
<protein>
    <submittedName>
        <fullName evidence="2">Uncharacterized protein</fullName>
    </submittedName>
</protein>
<evidence type="ECO:0000313" key="2">
    <source>
        <dbReference type="EMBL" id="KID84767.1"/>
    </source>
</evidence>
<dbReference type="Proteomes" id="UP000031192">
    <property type="component" value="Unassembled WGS sequence"/>
</dbReference>
<keyword evidence="1" id="KW-0732">Signal</keyword>
<dbReference type="EMBL" id="AZNH01000038">
    <property type="protein sequence ID" value="KID84767.1"/>
    <property type="molecule type" value="Genomic_DNA"/>
</dbReference>
<dbReference type="OrthoDB" id="10458203at2759"/>
<reference evidence="2 3" key="1">
    <citation type="journal article" date="2014" name="Proc. Natl. Acad. Sci. U.S.A.">
        <title>Trajectory and genomic determinants of fungal-pathogen speciation and host adaptation.</title>
        <authorList>
            <person name="Hu X."/>
            <person name="Xiao G."/>
            <person name="Zheng P."/>
            <person name="Shang Y."/>
            <person name="Su Y."/>
            <person name="Zhang X."/>
            <person name="Liu X."/>
            <person name="Zhan S."/>
            <person name="St Leger R.J."/>
            <person name="Wang C."/>
        </authorList>
    </citation>
    <scope>NUCLEOTIDE SEQUENCE [LARGE SCALE GENOMIC DNA]</scope>
    <source>
        <strain evidence="2 3">ARSEF 977</strain>
    </source>
</reference>
<dbReference type="HOGENOM" id="CLU_1482325_0_0_1"/>
<evidence type="ECO:0000256" key="1">
    <source>
        <dbReference type="SAM" id="SignalP"/>
    </source>
</evidence>
<proteinExistence type="predicted"/>
<accession>A0A0B4GYG5</accession>
<sequence length="182" mass="20150">MKFTPVVAAGLVALATAQPARDARGASLELSWGKACAGFERNLKCENYAQDCWAESNKRATEQEVIDCTQRKLKAAALGPGGEPIKEQLCAGYLDHPKCREYAQECYRESRGGWTGQKVVYCTQEKLVGPSVVDELCVRWERREDCIADITDCNTNGQDLTECMSLPDLYSIVEKPKKPAQP</sequence>
<organism evidence="2 3">
    <name type="scientific">Metarhizium guizhouense (strain ARSEF 977)</name>
    <dbReference type="NCBI Taxonomy" id="1276136"/>
    <lineage>
        <taxon>Eukaryota</taxon>
        <taxon>Fungi</taxon>
        <taxon>Dikarya</taxon>
        <taxon>Ascomycota</taxon>
        <taxon>Pezizomycotina</taxon>
        <taxon>Sordariomycetes</taxon>
        <taxon>Hypocreomycetidae</taxon>
        <taxon>Hypocreales</taxon>
        <taxon>Clavicipitaceae</taxon>
        <taxon>Metarhizium</taxon>
    </lineage>
</organism>
<dbReference type="AlphaFoldDB" id="A0A0B4GYG5"/>
<gene>
    <name evidence="2" type="ORF">MGU_08112</name>
</gene>
<evidence type="ECO:0000313" key="3">
    <source>
        <dbReference type="Proteomes" id="UP000031192"/>
    </source>
</evidence>
<comment type="caution">
    <text evidence="2">The sequence shown here is derived from an EMBL/GenBank/DDBJ whole genome shotgun (WGS) entry which is preliminary data.</text>
</comment>
<feature type="signal peptide" evidence="1">
    <location>
        <begin position="1"/>
        <end position="17"/>
    </location>
</feature>